<evidence type="ECO:0000256" key="1">
    <source>
        <dbReference type="SAM" id="SignalP"/>
    </source>
</evidence>
<sequence length="249" mass="27447">MDRGLTIFILLGLGVAAQTATTTIVRRMNVFTQVSVAPSQLETAQIVSRPLISTRDVPLRFAITAEKNETRCTELSIDPCPDPELLVTVFANTSYNDKTYNYSNTVTGGLQIQILIGDRIAISPQNKTAGEGQALLDLDYYYVDNNKQESLAVSGNTSNVKIRLIAATTVTLPNGGENGGHSGSRNGQSTLSQRTLWNNRTDAASIISPQLIAQWPLNITRIYNIFSKYQMHQRLQRPHITMQTYSNAL</sequence>
<name>A0A2G9RUD9_AQUCT</name>
<proteinExistence type="predicted"/>
<keyword evidence="1" id="KW-0732">Signal</keyword>
<gene>
    <name evidence="2" type="ORF">AB205_0150130</name>
</gene>
<feature type="chain" id="PRO_5013641347" description="Integrin alpha-2 domain-containing protein" evidence="1">
    <location>
        <begin position="17"/>
        <end position="249"/>
    </location>
</feature>
<accession>A0A2G9RUD9</accession>
<organism evidence="2">
    <name type="scientific">Aquarana catesbeiana</name>
    <name type="common">American bullfrog</name>
    <name type="synonym">Rana catesbeiana</name>
    <dbReference type="NCBI Taxonomy" id="8400"/>
    <lineage>
        <taxon>Eukaryota</taxon>
        <taxon>Metazoa</taxon>
        <taxon>Chordata</taxon>
        <taxon>Craniata</taxon>
        <taxon>Vertebrata</taxon>
        <taxon>Euteleostomi</taxon>
        <taxon>Amphibia</taxon>
        <taxon>Batrachia</taxon>
        <taxon>Anura</taxon>
        <taxon>Neobatrachia</taxon>
        <taxon>Ranoidea</taxon>
        <taxon>Ranidae</taxon>
        <taxon>Aquarana</taxon>
    </lineage>
</organism>
<evidence type="ECO:0008006" key="3">
    <source>
        <dbReference type="Google" id="ProtNLM"/>
    </source>
</evidence>
<dbReference type="AlphaFoldDB" id="A0A2G9RUD9"/>
<reference evidence="2" key="1">
    <citation type="submission" date="2017-08" db="EMBL/GenBank/DDBJ databases">
        <title>Assembly of the North American Bullfrog Genome.</title>
        <authorList>
            <person name="Warren R.L."/>
            <person name="Vandervalk B.P."/>
            <person name="Kucuk E."/>
            <person name="Birol I."/>
            <person name="Helbing C."/>
            <person name="Pandoh P."/>
            <person name="Behsaz B."/>
            <person name="Mohamadi H."/>
            <person name="Chu J."/>
            <person name="Jackman S."/>
            <person name="Hammond S.A."/>
            <person name="Veldhoen N."/>
            <person name="Kirk H."/>
            <person name="Zhao Y."/>
            <person name="Coope R."/>
            <person name="Pleasance S."/>
            <person name="Moore R."/>
            <person name="Holt R."/>
        </authorList>
    </citation>
    <scope>NUCLEOTIDE SEQUENCE</scope>
    <source>
        <strain evidence="2">Bruno</strain>
        <tissue evidence="2">Liver</tissue>
    </source>
</reference>
<dbReference type="EMBL" id="KV932365">
    <property type="protein sequence ID" value="PIO31464.1"/>
    <property type="molecule type" value="Genomic_DNA"/>
</dbReference>
<dbReference type="OrthoDB" id="9906349at2759"/>
<evidence type="ECO:0000313" key="2">
    <source>
        <dbReference type="EMBL" id="PIO31464.1"/>
    </source>
</evidence>
<protein>
    <recommendedName>
        <fullName evidence="3">Integrin alpha-2 domain-containing protein</fullName>
    </recommendedName>
</protein>
<feature type="signal peptide" evidence="1">
    <location>
        <begin position="1"/>
        <end position="16"/>
    </location>
</feature>